<evidence type="ECO:0000259" key="1">
    <source>
        <dbReference type="Pfam" id="PF10130"/>
    </source>
</evidence>
<name>A0ABS3C243_9BACT</name>
<keyword evidence="3" id="KW-1185">Reference proteome</keyword>
<organism evidence="2 3">
    <name type="scientific">Algoriphagus oliviformis</name>
    <dbReference type="NCBI Taxonomy" id="2811231"/>
    <lineage>
        <taxon>Bacteria</taxon>
        <taxon>Pseudomonadati</taxon>
        <taxon>Bacteroidota</taxon>
        <taxon>Cytophagia</taxon>
        <taxon>Cytophagales</taxon>
        <taxon>Cyclobacteriaceae</taxon>
        <taxon>Algoriphagus</taxon>
    </lineage>
</organism>
<dbReference type="Pfam" id="PF10130">
    <property type="entry name" value="PIN_2"/>
    <property type="match status" value="1"/>
</dbReference>
<dbReference type="EMBL" id="JAFKCT010000001">
    <property type="protein sequence ID" value="MBN7810250.1"/>
    <property type="molecule type" value="Genomic_DNA"/>
</dbReference>
<dbReference type="InterPro" id="IPR029060">
    <property type="entry name" value="PIN-like_dom_sf"/>
</dbReference>
<evidence type="ECO:0000313" key="3">
    <source>
        <dbReference type="Proteomes" id="UP000664317"/>
    </source>
</evidence>
<gene>
    <name evidence="2" type="ORF">J0A68_04735</name>
</gene>
<sequence>MGKSATYFLTLLPKITFYSPGFIVEELAKHLQKLLRLSGIESSEMAFLQKTVLGQVKLVDLSELKPEIWKQAIDLVKDVDEFDAPFVALSLHLNGFLWTGDKKLKSGLLRKSQEWVIDTDQLLEFRQSLE</sequence>
<reference evidence="2 3" key="1">
    <citation type="submission" date="2021-03" db="EMBL/GenBank/DDBJ databases">
        <title>novel species isolated from a fishpond in China.</title>
        <authorList>
            <person name="Lu H."/>
            <person name="Cai Z."/>
        </authorList>
    </citation>
    <scope>NUCLEOTIDE SEQUENCE [LARGE SCALE GENOMIC DNA]</scope>
    <source>
        <strain evidence="2 3">H41</strain>
    </source>
</reference>
<feature type="domain" description="PIN" evidence="1">
    <location>
        <begin position="6"/>
        <end position="111"/>
    </location>
</feature>
<proteinExistence type="predicted"/>
<accession>A0ABS3C243</accession>
<dbReference type="Gene3D" id="3.40.50.1010">
    <property type="entry name" value="5'-nuclease"/>
    <property type="match status" value="1"/>
</dbReference>
<comment type="caution">
    <text evidence="2">The sequence shown here is derived from an EMBL/GenBank/DDBJ whole genome shotgun (WGS) entry which is preliminary data.</text>
</comment>
<dbReference type="InterPro" id="IPR002716">
    <property type="entry name" value="PIN_dom"/>
</dbReference>
<evidence type="ECO:0000313" key="2">
    <source>
        <dbReference type="EMBL" id="MBN7810250.1"/>
    </source>
</evidence>
<protein>
    <recommendedName>
        <fullName evidence="1">PIN domain-containing protein</fullName>
    </recommendedName>
</protein>
<dbReference type="RefSeq" id="WP_206577031.1">
    <property type="nucleotide sequence ID" value="NZ_JAFKCT010000001.1"/>
</dbReference>
<dbReference type="SUPFAM" id="SSF88723">
    <property type="entry name" value="PIN domain-like"/>
    <property type="match status" value="1"/>
</dbReference>
<dbReference type="Proteomes" id="UP000664317">
    <property type="component" value="Unassembled WGS sequence"/>
</dbReference>